<keyword evidence="2" id="KW-1185">Reference proteome</keyword>
<dbReference type="STRING" id="797419.SAMN05216556_1328"/>
<reference evidence="2" key="1">
    <citation type="submission" date="2016-11" db="EMBL/GenBank/DDBJ databases">
        <authorList>
            <person name="Varghese N."/>
            <person name="Submissions S."/>
        </authorList>
    </citation>
    <scope>NUCLEOTIDE SEQUENCE [LARGE SCALE GENOMIC DNA]</scope>
    <source>
        <strain evidence="2">DSM 26349</strain>
    </source>
</reference>
<dbReference type="EMBL" id="FQYV01000033">
    <property type="protein sequence ID" value="SHJ93666.1"/>
    <property type="molecule type" value="Genomic_DNA"/>
</dbReference>
<name>A0A1M6NDI3_9FLAO</name>
<proteinExistence type="predicted"/>
<evidence type="ECO:0000313" key="2">
    <source>
        <dbReference type="Proteomes" id="UP000184172"/>
    </source>
</evidence>
<dbReference type="AlphaFoldDB" id="A0A1M6NDI3"/>
<organism evidence="1 2">
    <name type="scientific">Aequorivita viscosa</name>
    <dbReference type="NCBI Taxonomy" id="797419"/>
    <lineage>
        <taxon>Bacteria</taxon>
        <taxon>Pseudomonadati</taxon>
        <taxon>Bacteroidota</taxon>
        <taxon>Flavobacteriia</taxon>
        <taxon>Flavobacteriales</taxon>
        <taxon>Flavobacteriaceae</taxon>
        <taxon>Aequorivita</taxon>
    </lineage>
</organism>
<dbReference type="Proteomes" id="UP000184172">
    <property type="component" value="Unassembled WGS sequence"/>
</dbReference>
<accession>A0A1M6NDI3</accession>
<sequence>MALAKIQLLHLLELLTRDMKQKRKGNRRLRITEKEDQLIIRYLQLTIFQENQLTSFQ</sequence>
<evidence type="ECO:0000313" key="1">
    <source>
        <dbReference type="EMBL" id="SHJ93666.1"/>
    </source>
</evidence>
<protein>
    <submittedName>
        <fullName evidence="1">Uncharacterized protein</fullName>
    </submittedName>
</protein>
<gene>
    <name evidence="1" type="ORF">SAMN04487908_13323</name>
</gene>